<dbReference type="Proteomes" id="UP000694580">
    <property type="component" value="Chromosome 2"/>
</dbReference>
<reference evidence="1 2" key="1">
    <citation type="submission" date="2020-06" db="EMBL/GenBank/DDBJ databases">
        <authorList>
            <consortium name="Wellcome Sanger Institute Data Sharing"/>
        </authorList>
    </citation>
    <scope>NUCLEOTIDE SEQUENCE [LARGE SCALE GENOMIC DNA]</scope>
</reference>
<name>A0AAY4B9Y9_9TELE</name>
<reference evidence="1" key="2">
    <citation type="submission" date="2025-08" db="UniProtKB">
        <authorList>
            <consortium name="Ensembl"/>
        </authorList>
    </citation>
    <scope>IDENTIFICATION</scope>
</reference>
<sequence length="128" mass="14308">MKGTCRDSEYCYGQTIRSLLWDVQTLRLDDRDPVTVKNVSSLPWVLPLNCTAHLNCFSEHMNWMRPSSSGSFHLRSTVVQSTTSGFRKRPRASLKSQSSGLSRISSILPCSLIRSIALLGPIPLMVPQ</sequence>
<protein>
    <submittedName>
        <fullName evidence="1">Uncharacterized protein</fullName>
    </submittedName>
</protein>
<reference evidence="1" key="3">
    <citation type="submission" date="2025-09" db="UniProtKB">
        <authorList>
            <consortium name="Ensembl"/>
        </authorList>
    </citation>
    <scope>IDENTIFICATION</scope>
</reference>
<accession>A0AAY4B9Y9</accession>
<dbReference type="Ensembl" id="ENSDCDT00010018841.1">
    <property type="protein sequence ID" value="ENSDCDP00010017779.1"/>
    <property type="gene ID" value="ENSDCDG00010008112.1"/>
</dbReference>
<dbReference type="GeneTree" id="ENSGT00940000175338"/>
<keyword evidence="2" id="KW-1185">Reference proteome</keyword>
<evidence type="ECO:0000313" key="1">
    <source>
        <dbReference type="Ensembl" id="ENSDCDP00010017779.1"/>
    </source>
</evidence>
<evidence type="ECO:0000313" key="2">
    <source>
        <dbReference type="Proteomes" id="UP000694580"/>
    </source>
</evidence>
<organism evidence="1 2">
    <name type="scientific">Denticeps clupeoides</name>
    <name type="common">denticle herring</name>
    <dbReference type="NCBI Taxonomy" id="299321"/>
    <lineage>
        <taxon>Eukaryota</taxon>
        <taxon>Metazoa</taxon>
        <taxon>Chordata</taxon>
        <taxon>Craniata</taxon>
        <taxon>Vertebrata</taxon>
        <taxon>Euteleostomi</taxon>
        <taxon>Actinopterygii</taxon>
        <taxon>Neopterygii</taxon>
        <taxon>Teleostei</taxon>
        <taxon>Clupei</taxon>
        <taxon>Clupeiformes</taxon>
        <taxon>Denticipitoidei</taxon>
        <taxon>Denticipitidae</taxon>
        <taxon>Denticeps</taxon>
    </lineage>
</organism>
<dbReference type="AlphaFoldDB" id="A0AAY4B9Y9"/>
<proteinExistence type="predicted"/>